<feature type="non-terminal residue" evidence="1">
    <location>
        <position position="1"/>
    </location>
</feature>
<dbReference type="AlphaFoldDB" id="A0A699XB14"/>
<comment type="caution">
    <text evidence="1">The sequence shown here is derived from an EMBL/GenBank/DDBJ whole genome shotgun (WGS) entry which is preliminary data.</text>
</comment>
<name>A0A699XB14_TANCI</name>
<accession>A0A699XB14</accession>
<gene>
    <name evidence="1" type="ORF">Tci_929044</name>
</gene>
<sequence>RRRRHAIRAAGLSVWSDRPWGRVYRNRLTAGSQRLCLQSDGSAGYEGGPGRTPESSGWVAGADRDGLWVDRFLGLQLL</sequence>
<protein>
    <submittedName>
        <fullName evidence="1">Uncharacterized protein</fullName>
    </submittedName>
</protein>
<organism evidence="1">
    <name type="scientific">Tanacetum cinerariifolium</name>
    <name type="common">Dalmatian daisy</name>
    <name type="synonym">Chrysanthemum cinerariifolium</name>
    <dbReference type="NCBI Taxonomy" id="118510"/>
    <lineage>
        <taxon>Eukaryota</taxon>
        <taxon>Viridiplantae</taxon>
        <taxon>Streptophyta</taxon>
        <taxon>Embryophyta</taxon>
        <taxon>Tracheophyta</taxon>
        <taxon>Spermatophyta</taxon>
        <taxon>Magnoliopsida</taxon>
        <taxon>eudicotyledons</taxon>
        <taxon>Gunneridae</taxon>
        <taxon>Pentapetalae</taxon>
        <taxon>asterids</taxon>
        <taxon>campanulids</taxon>
        <taxon>Asterales</taxon>
        <taxon>Asteraceae</taxon>
        <taxon>Asteroideae</taxon>
        <taxon>Anthemideae</taxon>
        <taxon>Anthemidinae</taxon>
        <taxon>Tanacetum</taxon>
    </lineage>
</organism>
<dbReference type="EMBL" id="BKCJ011836670">
    <property type="protein sequence ID" value="GFD57075.1"/>
    <property type="molecule type" value="Genomic_DNA"/>
</dbReference>
<proteinExistence type="predicted"/>
<evidence type="ECO:0000313" key="1">
    <source>
        <dbReference type="EMBL" id="GFD57075.1"/>
    </source>
</evidence>
<reference evidence="1" key="1">
    <citation type="journal article" date="2019" name="Sci. Rep.">
        <title>Draft genome of Tanacetum cinerariifolium, the natural source of mosquito coil.</title>
        <authorList>
            <person name="Yamashiro T."/>
            <person name="Shiraishi A."/>
            <person name="Satake H."/>
            <person name="Nakayama K."/>
        </authorList>
    </citation>
    <scope>NUCLEOTIDE SEQUENCE</scope>
</reference>